<dbReference type="InterPro" id="IPR027463">
    <property type="entry name" value="AcrB_DN_DC_subdom"/>
</dbReference>
<dbReference type="Gene3D" id="1.20.1640.10">
    <property type="entry name" value="Multidrug efflux transporter AcrB transmembrane domain"/>
    <property type="match status" value="2"/>
</dbReference>
<evidence type="ECO:0000313" key="3">
    <source>
        <dbReference type="Proteomes" id="UP000050509"/>
    </source>
</evidence>
<feature type="non-terminal residue" evidence="2">
    <location>
        <position position="1"/>
    </location>
</feature>
<feature type="transmembrane region" description="Helical" evidence="1">
    <location>
        <begin position="565"/>
        <end position="583"/>
    </location>
</feature>
<dbReference type="InterPro" id="IPR001036">
    <property type="entry name" value="Acrflvin-R"/>
</dbReference>
<keyword evidence="1" id="KW-1133">Transmembrane helix</keyword>
<dbReference type="GO" id="GO:0042910">
    <property type="term" value="F:xenobiotic transmembrane transporter activity"/>
    <property type="evidence" value="ECO:0007669"/>
    <property type="project" value="TreeGrafter"/>
</dbReference>
<gene>
    <name evidence="2" type="ORF">SE17_10645</name>
</gene>
<feature type="transmembrane region" description="Helical" evidence="1">
    <location>
        <begin position="595"/>
        <end position="618"/>
    </location>
</feature>
<dbReference type="SUPFAM" id="SSF82714">
    <property type="entry name" value="Multidrug efflux transporter AcrB TolC docking domain, DN and DC subdomains"/>
    <property type="match status" value="1"/>
</dbReference>
<dbReference type="AlphaFoldDB" id="A0A0P9F9F0"/>
<dbReference type="Gene3D" id="3.30.70.1440">
    <property type="entry name" value="Multidrug efflux transporter AcrB pore domain"/>
    <property type="match status" value="1"/>
</dbReference>
<dbReference type="PATRIC" id="fig|186479.3.peg.6199"/>
<feature type="transmembrane region" description="Helical" evidence="1">
    <location>
        <begin position="511"/>
        <end position="528"/>
    </location>
</feature>
<feature type="transmembrane region" description="Helical" evidence="1">
    <location>
        <begin position="462"/>
        <end position="479"/>
    </location>
</feature>
<organism evidence="2 3">
    <name type="scientific">Kouleothrix aurantiaca</name>
    <dbReference type="NCBI Taxonomy" id="186479"/>
    <lineage>
        <taxon>Bacteria</taxon>
        <taxon>Bacillati</taxon>
        <taxon>Chloroflexota</taxon>
        <taxon>Chloroflexia</taxon>
        <taxon>Chloroflexales</taxon>
        <taxon>Roseiflexineae</taxon>
        <taxon>Roseiflexaceae</taxon>
        <taxon>Kouleothrix</taxon>
    </lineage>
</organism>
<keyword evidence="1" id="KW-0472">Membrane</keyword>
<dbReference type="PRINTS" id="PR00702">
    <property type="entry name" value="ACRIFLAVINRP"/>
</dbReference>
<dbReference type="SUPFAM" id="SSF82866">
    <property type="entry name" value="Multidrug efflux transporter AcrB transmembrane domain"/>
    <property type="match status" value="2"/>
</dbReference>
<dbReference type="GO" id="GO:0005886">
    <property type="term" value="C:plasma membrane"/>
    <property type="evidence" value="ECO:0007669"/>
    <property type="project" value="TreeGrafter"/>
</dbReference>
<feature type="transmembrane region" description="Helical" evidence="1">
    <location>
        <begin position="135"/>
        <end position="154"/>
    </location>
</feature>
<feature type="transmembrane region" description="Helical" evidence="1">
    <location>
        <begin position="486"/>
        <end position="505"/>
    </location>
</feature>
<feature type="transmembrane region" description="Helical" evidence="1">
    <location>
        <begin position="76"/>
        <end position="102"/>
    </location>
</feature>
<accession>A0A0P9F9F0</accession>
<comment type="caution">
    <text evidence="2">The sequence shown here is derived from an EMBL/GenBank/DDBJ whole genome shotgun (WGS) entry which is preliminary data.</text>
</comment>
<evidence type="ECO:0000313" key="2">
    <source>
        <dbReference type="EMBL" id="KPV53262.1"/>
    </source>
</evidence>
<dbReference type="Proteomes" id="UP000050509">
    <property type="component" value="Unassembled WGS sequence"/>
</dbReference>
<dbReference type="Gene3D" id="3.30.70.1430">
    <property type="entry name" value="Multidrug efflux transporter AcrB pore domain"/>
    <property type="match status" value="1"/>
</dbReference>
<dbReference type="Gene3D" id="3.30.2090.10">
    <property type="entry name" value="Multidrug efflux transporter AcrB TolC docking domain, DN and DC subdomains"/>
    <property type="match status" value="1"/>
</dbReference>
<name>A0A0P9F9F0_9CHLR</name>
<sequence length="636" mass="68849">IGVVVDDAIIDVENIVRRLRQARKDGSAKSTASIILEASLEVRQAIIHATLIDAVVLLPIFFIGGLSGAFFQPLAISYGLAVLLSMLVALTVTPALCLLLLANAHIERREPLLVRFLHRIYEPLLTRIVQRPGPVFLATALIIVVGMAVFPLMGESLFPEFKERDFLMHWITKPGTSAAEEQRIVTQASRELRAIPGVRNFGSHIGQALLAEELNGVNFGENWISIDPSVDYDETVAKIEEVVNSYPGLFHNVETYLNERIDEVLTGSSETFVVRIFGPDLKGIHAKADEVEKALKDIPGIVDLHVQLQSEVPQVQVEVDLPKAQQYGLKPGDVRRASGVLLAGEEIGDIFRDGKAYDVNVWSTPATRNSVSSIQNLPINTPNGGVVRLGDVADVRIAPAQSVIYRDNASRRIDVSANVEGRDLSAVMAEVNNRLGRVEFPLGYHTEVLGEYAERQAAQSRLLLFALAAALGTFLILLASFGNLRLAILGFLTLPSALVGGVLAAYFTGDVISLGSLIGFLTVFGIAARNKIMLINHYQHLERYEGEAFGLDLAVRGAVERLSPILMTALATGLALVPLVVAGDVPGAEIEYPMAIVILGGLITSTLLNLFVVPSLYLRFGRKRAAVPTPVLAPAP</sequence>
<reference evidence="2 3" key="1">
    <citation type="submission" date="2015-09" db="EMBL/GenBank/DDBJ databases">
        <title>Draft genome sequence of Kouleothrix aurantiaca JCM 19913.</title>
        <authorList>
            <person name="Hemp J."/>
        </authorList>
    </citation>
    <scope>NUCLEOTIDE SEQUENCE [LARGE SCALE GENOMIC DNA]</scope>
    <source>
        <strain evidence="2 3">COM-B</strain>
    </source>
</reference>
<proteinExistence type="predicted"/>
<dbReference type="PANTHER" id="PTHR32063">
    <property type="match status" value="1"/>
</dbReference>
<dbReference type="EMBL" id="LJCR01000299">
    <property type="protein sequence ID" value="KPV53262.1"/>
    <property type="molecule type" value="Genomic_DNA"/>
</dbReference>
<feature type="transmembrane region" description="Helical" evidence="1">
    <location>
        <begin position="45"/>
        <end position="70"/>
    </location>
</feature>
<keyword evidence="3" id="KW-1185">Reference proteome</keyword>
<protein>
    <submittedName>
        <fullName evidence="2">Acriflavin resistance protein</fullName>
    </submittedName>
</protein>
<dbReference type="Pfam" id="PF00873">
    <property type="entry name" value="ACR_tran"/>
    <property type="match status" value="1"/>
</dbReference>
<evidence type="ECO:0000256" key="1">
    <source>
        <dbReference type="SAM" id="Phobius"/>
    </source>
</evidence>
<dbReference type="PANTHER" id="PTHR32063:SF4">
    <property type="entry name" value="SLR6043 PROTEIN"/>
    <property type="match status" value="1"/>
</dbReference>
<keyword evidence="1" id="KW-0812">Transmembrane</keyword>